<feature type="compositionally biased region" description="Low complexity" evidence="15">
    <location>
        <begin position="530"/>
        <end position="549"/>
    </location>
</feature>
<keyword evidence="13 14" id="KW-0456">Lyase</keyword>
<dbReference type="InterPro" id="IPR001054">
    <property type="entry name" value="A/G_cyclase"/>
</dbReference>
<evidence type="ECO:0000256" key="12">
    <source>
        <dbReference type="ARBA" id="ARBA00023136"/>
    </source>
</evidence>
<protein>
    <recommendedName>
        <fullName evidence="4">adenylate cyclase</fullName>
        <ecNumber evidence="4">4.6.1.1</ecNumber>
    </recommendedName>
</protein>
<dbReference type="InterPro" id="IPR029787">
    <property type="entry name" value="Nucleotide_cyclase"/>
</dbReference>
<evidence type="ECO:0000256" key="1">
    <source>
        <dbReference type="ARBA" id="ARBA00001593"/>
    </source>
</evidence>
<evidence type="ECO:0000256" key="16">
    <source>
        <dbReference type="SAM" id="Phobius"/>
    </source>
</evidence>
<dbReference type="EC" id="4.6.1.1" evidence="4"/>
<dbReference type="FunFam" id="3.30.70.1230:FF:000008">
    <property type="entry name" value="Adenylate cyclase type 9"/>
    <property type="match status" value="1"/>
</dbReference>
<evidence type="ECO:0000256" key="11">
    <source>
        <dbReference type="ARBA" id="ARBA00022998"/>
    </source>
</evidence>
<comment type="cofactor">
    <cofactor evidence="2">
        <name>Mg(2+)</name>
        <dbReference type="ChEBI" id="CHEBI:18420"/>
    </cofactor>
</comment>
<keyword evidence="12 16" id="KW-0472">Membrane</keyword>
<evidence type="ECO:0000313" key="19">
    <source>
        <dbReference type="Proteomes" id="UP000728032"/>
    </source>
</evidence>
<dbReference type="GO" id="GO:0005886">
    <property type="term" value="C:plasma membrane"/>
    <property type="evidence" value="ECO:0007669"/>
    <property type="project" value="TreeGrafter"/>
</dbReference>
<keyword evidence="9" id="KW-0460">Magnesium</keyword>
<evidence type="ECO:0000256" key="14">
    <source>
        <dbReference type="RuleBase" id="RU000405"/>
    </source>
</evidence>
<organism evidence="18">
    <name type="scientific">Oppiella nova</name>
    <dbReference type="NCBI Taxonomy" id="334625"/>
    <lineage>
        <taxon>Eukaryota</taxon>
        <taxon>Metazoa</taxon>
        <taxon>Ecdysozoa</taxon>
        <taxon>Arthropoda</taxon>
        <taxon>Chelicerata</taxon>
        <taxon>Arachnida</taxon>
        <taxon>Acari</taxon>
        <taxon>Acariformes</taxon>
        <taxon>Sarcoptiformes</taxon>
        <taxon>Oribatida</taxon>
        <taxon>Brachypylina</taxon>
        <taxon>Oppioidea</taxon>
        <taxon>Oppiidae</taxon>
        <taxon>Oppiella</taxon>
    </lineage>
</organism>
<dbReference type="GO" id="GO:0007189">
    <property type="term" value="P:adenylate cyclase-activating G protein-coupled receptor signaling pathway"/>
    <property type="evidence" value="ECO:0007669"/>
    <property type="project" value="TreeGrafter"/>
</dbReference>
<evidence type="ECO:0000256" key="5">
    <source>
        <dbReference type="ARBA" id="ARBA00022692"/>
    </source>
</evidence>
<dbReference type="InterPro" id="IPR032628">
    <property type="entry name" value="AC_N"/>
</dbReference>
<dbReference type="SMART" id="SM00044">
    <property type="entry name" value="CYCc"/>
    <property type="match status" value="2"/>
</dbReference>
<dbReference type="GO" id="GO:0007193">
    <property type="term" value="P:adenylate cyclase-inhibiting G protein-coupled receptor signaling pathway"/>
    <property type="evidence" value="ECO:0007669"/>
    <property type="project" value="TreeGrafter"/>
</dbReference>
<dbReference type="CDD" id="cd07302">
    <property type="entry name" value="CHD"/>
    <property type="match status" value="2"/>
</dbReference>
<dbReference type="EMBL" id="OC916630">
    <property type="protein sequence ID" value="CAD7644799.1"/>
    <property type="molecule type" value="Genomic_DNA"/>
</dbReference>
<feature type="transmembrane region" description="Helical" evidence="16">
    <location>
        <begin position="99"/>
        <end position="119"/>
    </location>
</feature>
<feature type="transmembrane region" description="Helical" evidence="16">
    <location>
        <begin position="245"/>
        <end position="265"/>
    </location>
</feature>
<dbReference type="AlphaFoldDB" id="A0A7R9LNJ5"/>
<keyword evidence="19" id="KW-1185">Reference proteome</keyword>
<evidence type="ECO:0000259" key="17">
    <source>
        <dbReference type="PROSITE" id="PS50125"/>
    </source>
</evidence>
<keyword evidence="7" id="KW-0547">Nucleotide-binding</keyword>
<dbReference type="PANTHER" id="PTHR45627:SF12">
    <property type="entry name" value="ADENYLATE CYCLASE TYPE 2"/>
    <property type="match status" value="1"/>
</dbReference>
<feature type="domain" description="Guanylate cyclase" evidence="17">
    <location>
        <begin position="917"/>
        <end position="1072"/>
    </location>
</feature>
<feature type="transmembrane region" description="Helical" evidence="16">
    <location>
        <begin position="682"/>
        <end position="699"/>
    </location>
</feature>
<dbReference type="EMBL" id="CAJPVJ010001805">
    <property type="protein sequence ID" value="CAG2165322.1"/>
    <property type="molecule type" value="Genomic_DNA"/>
</dbReference>
<feature type="transmembrane region" description="Helical" evidence="16">
    <location>
        <begin position="191"/>
        <end position="211"/>
    </location>
</feature>
<dbReference type="GO" id="GO:0046872">
    <property type="term" value="F:metal ion binding"/>
    <property type="evidence" value="ECO:0007669"/>
    <property type="project" value="UniProtKB-KW"/>
</dbReference>
<dbReference type="GO" id="GO:0006171">
    <property type="term" value="P:cAMP biosynthetic process"/>
    <property type="evidence" value="ECO:0007669"/>
    <property type="project" value="UniProtKB-KW"/>
</dbReference>
<evidence type="ECO:0000313" key="18">
    <source>
        <dbReference type="EMBL" id="CAD7644799.1"/>
    </source>
</evidence>
<accession>A0A7R9LNJ5</accession>
<comment type="subcellular location">
    <subcellularLocation>
        <location evidence="3">Membrane</location>
        <topology evidence="3">Multi-pass membrane protein</topology>
    </subcellularLocation>
</comment>
<dbReference type="GO" id="GO:0035556">
    <property type="term" value="P:intracellular signal transduction"/>
    <property type="evidence" value="ECO:0007669"/>
    <property type="project" value="InterPro"/>
</dbReference>
<evidence type="ECO:0000256" key="13">
    <source>
        <dbReference type="ARBA" id="ARBA00023239"/>
    </source>
</evidence>
<keyword evidence="6" id="KW-0479">Metal-binding</keyword>
<comment type="similarity">
    <text evidence="14">Belongs to the adenylyl cyclase class-4/guanylyl cyclase family.</text>
</comment>
<feature type="transmembrane region" description="Helical" evidence="16">
    <location>
        <begin position="71"/>
        <end position="93"/>
    </location>
</feature>
<dbReference type="GO" id="GO:0004016">
    <property type="term" value="F:adenylate cyclase activity"/>
    <property type="evidence" value="ECO:0007669"/>
    <property type="project" value="UniProtKB-EC"/>
</dbReference>
<evidence type="ECO:0000256" key="8">
    <source>
        <dbReference type="ARBA" id="ARBA00022840"/>
    </source>
</evidence>
<evidence type="ECO:0000256" key="7">
    <source>
        <dbReference type="ARBA" id="ARBA00022741"/>
    </source>
</evidence>
<comment type="catalytic activity">
    <reaction evidence="1">
        <text>ATP = 3',5'-cyclic AMP + diphosphate</text>
        <dbReference type="Rhea" id="RHEA:15389"/>
        <dbReference type="ChEBI" id="CHEBI:30616"/>
        <dbReference type="ChEBI" id="CHEBI:33019"/>
        <dbReference type="ChEBI" id="CHEBI:58165"/>
        <dbReference type="EC" id="4.6.1.1"/>
    </reaction>
</comment>
<keyword evidence="11" id="KW-0115">cAMP biosynthesis</keyword>
<evidence type="ECO:0000256" key="6">
    <source>
        <dbReference type="ARBA" id="ARBA00022723"/>
    </source>
</evidence>
<name>A0A7R9LNJ5_9ACAR</name>
<dbReference type="Proteomes" id="UP000728032">
    <property type="component" value="Unassembled WGS sequence"/>
</dbReference>
<evidence type="ECO:0000256" key="3">
    <source>
        <dbReference type="ARBA" id="ARBA00004141"/>
    </source>
</evidence>
<gene>
    <name evidence="18" type="ORF">ONB1V03_LOCUS4865</name>
</gene>
<keyword evidence="5 16" id="KW-0812">Transmembrane</keyword>
<dbReference type="GO" id="GO:0005524">
    <property type="term" value="F:ATP binding"/>
    <property type="evidence" value="ECO:0007669"/>
    <property type="project" value="UniProtKB-KW"/>
</dbReference>
<evidence type="ECO:0000256" key="4">
    <source>
        <dbReference type="ARBA" id="ARBA00012201"/>
    </source>
</evidence>
<reference evidence="18" key="1">
    <citation type="submission" date="2020-11" db="EMBL/GenBank/DDBJ databases">
        <authorList>
            <person name="Tran Van P."/>
        </authorList>
    </citation>
    <scope>NUCLEOTIDE SEQUENCE</scope>
</reference>
<evidence type="ECO:0000256" key="9">
    <source>
        <dbReference type="ARBA" id="ARBA00022842"/>
    </source>
</evidence>
<evidence type="ECO:0000256" key="2">
    <source>
        <dbReference type="ARBA" id="ARBA00001946"/>
    </source>
</evidence>
<dbReference type="InterPro" id="IPR018297">
    <property type="entry name" value="A/G_cyclase_CS"/>
</dbReference>
<evidence type="ECO:0000256" key="10">
    <source>
        <dbReference type="ARBA" id="ARBA00022989"/>
    </source>
</evidence>
<dbReference type="Pfam" id="PF16214">
    <property type="entry name" value="AC_N"/>
    <property type="match status" value="1"/>
</dbReference>
<dbReference type="PANTHER" id="PTHR45627">
    <property type="entry name" value="ADENYLATE CYCLASE TYPE 1"/>
    <property type="match status" value="1"/>
</dbReference>
<feature type="transmembrane region" description="Helical" evidence="16">
    <location>
        <begin position="711"/>
        <end position="730"/>
    </location>
</feature>
<feature type="transmembrane region" description="Helical" evidence="16">
    <location>
        <begin position="131"/>
        <end position="147"/>
    </location>
</feature>
<dbReference type="PROSITE" id="PS00452">
    <property type="entry name" value="GUANYLATE_CYCLASE_1"/>
    <property type="match status" value="1"/>
</dbReference>
<keyword evidence="8" id="KW-0067">ATP-binding</keyword>
<dbReference type="PROSITE" id="PS50125">
    <property type="entry name" value="GUANYLATE_CYCLASE_2"/>
    <property type="match status" value="2"/>
</dbReference>
<feature type="domain" description="Guanylate cyclase" evidence="17">
    <location>
        <begin position="343"/>
        <end position="458"/>
    </location>
</feature>
<evidence type="ECO:0000256" key="15">
    <source>
        <dbReference type="SAM" id="MobiDB-lite"/>
    </source>
</evidence>
<dbReference type="OrthoDB" id="10261550at2759"/>
<dbReference type="Pfam" id="PF00211">
    <property type="entry name" value="Guanylate_cyc"/>
    <property type="match status" value="2"/>
</dbReference>
<feature type="region of interest" description="Disordered" evidence="15">
    <location>
        <begin position="524"/>
        <end position="549"/>
    </location>
</feature>
<proteinExistence type="inferred from homology"/>
<dbReference type="SUPFAM" id="SSF55073">
    <property type="entry name" value="Nucleotide cyclase"/>
    <property type="match status" value="2"/>
</dbReference>
<dbReference type="Gene3D" id="3.30.70.1230">
    <property type="entry name" value="Nucleotide cyclase"/>
    <property type="match status" value="2"/>
</dbReference>
<keyword evidence="10 16" id="KW-1133">Transmembrane helix</keyword>
<sequence length="1132" mass="132199">MSAYNHRRRLLSTGSLYVDIDKEEREAFNELNRDENLDELEWSLKPLRDEFKSKGNDILFKNYTSRLQHRMFTILLMFNMVVNFIDSFWYFFYKTDFSFPFPAMLRLTALIVYISFLILAHHNEKWFRPSFARTIAAIAVLMAMIYAEYGGFIFTVTGDKNSFKWKRLRPVYYLIICNELLLPFPSRVYSVIATLFIISIEITVTLVWPHVSDTNCQSLTPGTTMATNSTFVDYYDRYKYLTSDVFFYVCAACIAYFVTFLLEIVNRRAFLDHRRCVESKFKLNFEKDQQERLLGSCLPQHLMKRVKKDIKDRFTEHMASRENKSSISRPFTELYIEKFNDVTILYADIVNSMLLTQSMETPQELVETLNELFTRFDSRAEANNCLRIKLLGDCYYCVCGIPEYDENHALNSINMDNQVNVDMRIGVHTGMVYSGLLGLKKWQYDIWSIDSMKAANMEHDGKPGYVHVTKTTLDLVPKQMKSEFHIQEYNVLPYETTYLIRKSRPHISGAKYYVKQLSRTERTFEKTRYNNNSRNSSLSSRSSSRIGSLSIGSQRRATVLDGSYHVGLEKFREMLSFASDTISHAIDKMPLNLKRQYNCSHHSLEINPHLLHFIPKRNSESPTTKPNQLKTNLKHIHTLDLKLERLYFQENDPIVAIMTIRFLTLYDEHANWGTFWYTNGSIVFYFTVIFIAFSLYITHKKNYEIKYLYRILMWFLITFSLILISCLDVIQCPVSDKFTQEKTIEDLDRNNGGSHECLYKWSRYYTYSTVLALTSVSMFIRINLWLKFGLGTISLIIINSLTEFHSCSVFLKIDAFYHDQNFKELEFFTPRLAHMQYLFVVYLMFYVIDRQIEYILRLDFLWSIKLKRERQEARVTRNINQLLLKNMLPIHVAERYLLTGPDPIDDDLYYEAYNSIAVMFASIPNFFKFYNRLSFTNDEGIKFLEILNSIICEFDRLLLLPAYNEKIEKIKTIGSTYMAAAGLKPGRASIRSIDSVISTEEEIENLLVLIRFAMAMAKTLRRFNSHNESGNELNFKLRIGVAMGPVTAGVVGSVKPQYDIWGDTVNVASRMDTNGLTEQIHTTEVVANLLNALNYDIKPVCRGPIDIKGKGIIDTYLIDTQQEMIDEYYGLP</sequence>